<dbReference type="EMBL" id="HBUE01349499">
    <property type="protein sequence ID" value="CAG6602404.1"/>
    <property type="molecule type" value="Transcribed_RNA"/>
</dbReference>
<dbReference type="EMBL" id="HBUE01349503">
    <property type="protein sequence ID" value="CAG6602406.1"/>
    <property type="molecule type" value="Transcribed_RNA"/>
</dbReference>
<dbReference type="EMBL" id="HBUE01242439">
    <property type="protein sequence ID" value="CAG6550124.1"/>
    <property type="molecule type" value="Transcribed_RNA"/>
</dbReference>
<reference evidence="2" key="1">
    <citation type="submission" date="2021-05" db="EMBL/GenBank/DDBJ databases">
        <authorList>
            <person name="Alioto T."/>
            <person name="Alioto T."/>
            <person name="Gomez Garrido J."/>
        </authorList>
    </citation>
    <scope>NUCLEOTIDE SEQUENCE</scope>
</reference>
<dbReference type="EMBL" id="HBUE01242435">
    <property type="protein sequence ID" value="CAG6550122.1"/>
    <property type="molecule type" value="Transcribed_RNA"/>
</dbReference>
<feature type="compositionally biased region" description="Low complexity" evidence="1">
    <location>
        <begin position="18"/>
        <end position="41"/>
    </location>
</feature>
<evidence type="ECO:0000313" key="2">
    <source>
        <dbReference type="EMBL" id="CAG6550122.1"/>
    </source>
</evidence>
<evidence type="ECO:0000256" key="1">
    <source>
        <dbReference type="SAM" id="MobiDB-lite"/>
    </source>
</evidence>
<proteinExistence type="predicted"/>
<dbReference type="AlphaFoldDB" id="A0A8D8IDV0"/>
<organism evidence="2">
    <name type="scientific">Culex pipiens</name>
    <name type="common">House mosquito</name>
    <dbReference type="NCBI Taxonomy" id="7175"/>
    <lineage>
        <taxon>Eukaryota</taxon>
        <taxon>Metazoa</taxon>
        <taxon>Ecdysozoa</taxon>
        <taxon>Arthropoda</taxon>
        <taxon>Hexapoda</taxon>
        <taxon>Insecta</taxon>
        <taxon>Pterygota</taxon>
        <taxon>Neoptera</taxon>
        <taxon>Endopterygota</taxon>
        <taxon>Diptera</taxon>
        <taxon>Nematocera</taxon>
        <taxon>Culicoidea</taxon>
        <taxon>Culicidae</taxon>
        <taxon>Culicinae</taxon>
        <taxon>Culicini</taxon>
        <taxon>Culex</taxon>
        <taxon>Culex</taxon>
    </lineage>
</organism>
<feature type="region of interest" description="Disordered" evidence="1">
    <location>
        <begin position="1"/>
        <end position="62"/>
    </location>
</feature>
<name>A0A8D8IDV0_CULPI</name>
<feature type="compositionally biased region" description="Low complexity" evidence="1">
    <location>
        <begin position="49"/>
        <end position="62"/>
    </location>
</feature>
<accession>A0A8D8IDV0</accession>
<protein>
    <submittedName>
        <fullName evidence="2">(northern house mosquito) hypothetical protein</fullName>
    </submittedName>
</protein>
<sequence length="240" mass="24049">MRSAAQTTQPPPPPQQQQPPLIQPQQQQPQQKVPTAYTPPVAVVPPQHPSSAASTPTGGASSLYSPQSCFNCGSQKHTGLDCQESSMEDVTRNSIYKLDYNASLIASQQLAAAAAAAALSAAGGGPTQPIVAPSSSSSSSSPALGVVSSVGVGVVSPAALSASVSMSRMSLVDGKGDAAEVVVVPHSPSPVHHHSAATSSSSATTLPLATPSQLVDVATSVSTQTINNQTDSSSSSTISK</sequence>
<dbReference type="Gene3D" id="4.10.60.10">
    <property type="entry name" value="Zinc finger, CCHC-type"/>
    <property type="match status" value="1"/>
</dbReference>